<dbReference type="PANTHER" id="PTHR46211">
    <property type="entry name" value="GLYCEROPHOSPHORYL DIESTER PHOSPHODIESTERASE"/>
    <property type="match status" value="1"/>
</dbReference>
<dbReference type="PROSITE" id="PS51704">
    <property type="entry name" value="GP_PDE"/>
    <property type="match status" value="1"/>
</dbReference>
<organism evidence="2 3">
    <name type="scientific">Desulfovibrio subterraneus</name>
    <dbReference type="NCBI Taxonomy" id="2718620"/>
    <lineage>
        <taxon>Bacteria</taxon>
        <taxon>Pseudomonadati</taxon>
        <taxon>Thermodesulfobacteriota</taxon>
        <taxon>Desulfovibrionia</taxon>
        <taxon>Desulfovibrionales</taxon>
        <taxon>Desulfovibrionaceae</taxon>
        <taxon>Desulfovibrio</taxon>
    </lineage>
</organism>
<comment type="caution">
    <text evidence="2">The sequence shown here is derived from an EMBL/GenBank/DDBJ whole genome shotgun (WGS) entry which is preliminary data.</text>
</comment>
<keyword evidence="3" id="KW-1185">Reference proteome</keyword>
<evidence type="ECO:0000313" key="2">
    <source>
        <dbReference type="EMBL" id="GFM33171.1"/>
    </source>
</evidence>
<dbReference type="GO" id="GO:0006629">
    <property type="term" value="P:lipid metabolic process"/>
    <property type="evidence" value="ECO:0007669"/>
    <property type="project" value="InterPro"/>
</dbReference>
<evidence type="ECO:0000313" key="3">
    <source>
        <dbReference type="Proteomes" id="UP000503840"/>
    </source>
</evidence>
<dbReference type="Gene3D" id="3.20.20.190">
    <property type="entry name" value="Phosphatidylinositol (PI) phosphodiesterase"/>
    <property type="match status" value="1"/>
</dbReference>
<dbReference type="PANTHER" id="PTHR46211:SF14">
    <property type="entry name" value="GLYCEROPHOSPHODIESTER PHOSPHODIESTERASE"/>
    <property type="match status" value="1"/>
</dbReference>
<dbReference type="GO" id="GO:0008081">
    <property type="term" value="F:phosphoric diester hydrolase activity"/>
    <property type="evidence" value="ECO:0007669"/>
    <property type="project" value="InterPro"/>
</dbReference>
<reference evidence="2 3" key="1">
    <citation type="submission" date="2020-05" db="EMBL/GenBank/DDBJ databases">
        <title>Draft genome sequence of Desulfovibrio sp. strain HN2T.</title>
        <authorList>
            <person name="Ueno A."/>
            <person name="Tamazawa S."/>
            <person name="Tamamura S."/>
            <person name="Murakami T."/>
            <person name="Kiyama T."/>
            <person name="Inomata H."/>
            <person name="Amano Y."/>
            <person name="Miyakawa K."/>
            <person name="Tamaki H."/>
            <person name="Naganuma T."/>
            <person name="Kaneko K."/>
        </authorList>
    </citation>
    <scope>NUCLEOTIDE SEQUENCE [LARGE SCALE GENOMIC DNA]</scope>
    <source>
        <strain evidence="2 3">HN2</strain>
    </source>
</reference>
<sequence>MRLSLDTDKPLIWGHRGCRSLAPENTIVSLETAHAKGADGWELDVVLTKDGIPVLLHDLNLLRTTDAAGHAFFRNNPPALPWRFTLEELSVLNAGIFPRRRCGRKDSGTDTSFGVQPVPTLKQALQRSAELGMLVNIEIKDVSKAMPEQLANTIVRKTLEVVFELKMEEAVIISSFNPDYVAESKRHAEQVLTGLLTPHAFTGNAVEAVRALGADAWHPGHKRLTQAAIAAVRNAGLAVNPYTVNEPARMRQLMEWGVTGIVTDNPQDVPQSE</sequence>
<feature type="domain" description="GP-PDE" evidence="1">
    <location>
        <begin position="10"/>
        <end position="273"/>
    </location>
</feature>
<name>A0A7J0BIU8_9BACT</name>
<dbReference type="Pfam" id="PF03009">
    <property type="entry name" value="GDPD"/>
    <property type="match status" value="1"/>
</dbReference>
<evidence type="ECO:0000259" key="1">
    <source>
        <dbReference type="PROSITE" id="PS51704"/>
    </source>
</evidence>
<gene>
    <name evidence="2" type="ORF">DSM101010T_15360</name>
</gene>
<dbReference type="AlphaFoldDB" id="A0A7J0BIU8"/>
<accession>A0A7J0BIU8</accession>
<dbReference type="InterPro" id="IPR030395">
    <property type="entry name" value="GP_PDE_dom"/>
</dbReference>
<dbReference type="EMBL" id="BLVO01000013">
    <property type="protein sequence ID" value="GFM33171.1"/>
    <property type="molecule type" value="Genomic_DNA"/>
</dbReference>
<protein>
    <submittedName>
        <fullName evidence="2">Glycerophosphoryl diester phosphodiesterase</fullName>
    </submittedName>
</protein>
<dbReference type="RefSeq" id="WP_174404852.1">
    <property type="nucleotide sequence ID" value="NZ_BLVO01000013.1"/>
</dbReference>
<dbReference type="InterPro" id="IPR017946">
    <property type="entry name" value="PLC-like_Pdiesterase_TIM-brl"/>
</dbReference>
<dbReference type="Proteomes" id="UP000503840">
    <property type="component" value="Unassembled WGS sequence"/>
</dbReference>
<dbReference type="SUPFAM" id="SSF51695">
    <property type="entry name" value="PLC-like phosphodiesterases"/>
    <property type="match status" value="1"/>
</dbReference>
<proteinExistence type="predicted"/>